<dbReference type="Proteomes" id="UP001150924">
    <property type="component" value="Unassembled WGS sequence"/>
</dbReference>
<proteinExistence type="predicted"/>
<evidence type="ECO:0000256" key="1">
    <source>
        <dbReference type="SAM" id="MobiDB-lite"/>
    </source>
</evidence>
<name>A0A9X3J1C6_9BACT</name>
<evidence type="ECO:0008006" key="5">
    <source>
        <dbReference type="Google" id="ProtNLM"/>
    </source>
</evidence>
<gene>
    <name evidence="3" type="ORF">OV079_36495</name>
</gene>
<feature type="compositionally biased region" description="Polar residues" evidence="1">
    <location>
        <begin position="72"/>
        <end position="94"/>
    </location>
</feature>
<reference evidence="3" key="1">
    <citation type="submission" date="2022-11" db="EMBL/GenBank/DDBJ databases">
        <title>Minimal conservation of predation-associated metabolite biosynthetic gene clusters underscores biosynthetic potential of Myxococcota including descriptions for ten novel species: Archangium lansinium sp. nov., Myxococcus landrumus sp. nov., Nannocystis bai.</title>
        <authorList>
            <person name="Ahearne A."/>
            <person name="Stevens C."/>
            <person name="Phillips K."/>
        </authorList>
    </citation>
    <scope>NUCLEOTIDE SEQUENCE</scope>
    <source>
        <strain evidence="3">Na p29</strain>
    </source>
</reference>
<dbReference type="RefSeq" id="WP_267774150.1">
    <property type="nucleotide sequence ID" value="NZ_JAPNKE010000002.1"/>
</dbReference>
<dbReference type="EMBL" id="JAPNKE010000002">
    <property type="protein sequence ID" value="MCY1010975.1"/>
    <property type="molecule type" value="Genomic_DNA"/>
</dbReference>
<evidence type="ECO:0000313" key="3">
    <source>
        <dbReference type="EMBL" id="MCY1010975.1"/>
    </source>
</evidence>
<dbReference type="InterPro" id="IPR006311">
    <property type="entry name" value="TAT_signal"/>
</dbReference>
<feature type="compositionally biased region" description="Low complexity" evidence="1">
    <location>
        <begin position="27"/>
        <end position="42"/>
    </location>
</feature>
<dbReference type="PROSITE" id="PS51318">
    <property type="entry name" value="TAT"/>
    <property type="match status" value="1"/>
</dbReference>
<protein>
    <recommendedName>
        <fullName evidence="5">Lipoprotein</fullName>
    </recommendedName>
</protein>
<keyword evidence="4" id="KW-1185">Reference proteome</keyword>
<feature type="signal peptide" evidence="2">
    <location>
        <begin position="1"/>
        <end position="31"/>
    </location>
</feature>
<sequence length="353" mass="36952">MLLPSRRLLLVRPSAAALAFLSAACGAPASAPEPHAASPLPADSSPHAPVSEDTSSPIPAPKTRSPLPVPTDRQSSPVPTDSQATPVPTDSQTSPVPAASPPPADAQARWWCACYSRVGPTPATACRKAEADCKGLERKARGAGSSAIVPRSLTHVCREIVAEHPGDLLGGREQWKPSDRPGAWVSFGACLLPGPPDAGAGDGEPTEELPSILGRERLGELKIGLPAAELPRLLGDRGRRGPAQLSEATGSYVQQWSWPDKGLELTLEAADKRGPYALAAIRAFAPCALRTARGIGLGDSYKSVETAYLADRDPEEEQDELSFVAGSVYSGVIFTFDAERGKVSEIFFGAAAE</sequence>
<keyword evidence="2" id="KW-0732">Signal</keyword>
<evidence type="ECO:0000256" key="2">
    <source>
        <dbReference type="SAM" id="SignalP"/>
    </source>
</evidence>
<feature type="region of interest" description="Disordered" evidence="1">
    <location>
        <begin position="27"/>
        <end position="102"/>
    </location>
</feature>
<organism evidence="3 4">
    <name type="scientific">Nannocystis pusilla</name>
    <dbReference type="NCBI Taxonomy" id="889268"/>
    <lineage>
        <taxon>Bacteria</taxon>
        <taxon>Pseudomonadati</taxon>
        <taxon>Myxococcota</taxon>
        <taxon>Polyangia</taxon>
        <taxon>Nannocystales</taxon>
        <taxon>Nannocystaceae</taxon>
        <taxon>Nannocystis</taxon>
    </lineage>
</organism>
<evidence type="ECO:0000313" key="4">
    <source>
        <dbReference type="Proteomes" id="UP001150924"/>
    </source>
</evidence>
<dbReference type="PROSITE" id="PS51257">
    <property type="entry name" value="PROKAR_LIPOPROTEIN"/>
    <property type="match status" value="1"/>
</dbReference>
<comment type="caution">
    <text evidence="3">The sequence shown here is derived from an EMBL/GenBank/DDBJ whole genome shotgun (WGS) entry which is preliminary data.</text>
</comment>
<accession>A0A9X3J1C6</accession>
<dbReference type="AlphaFoldDB" id="A0A9X3J1C6"/>
<feature type="chain" id="PRO_5040827858" description="Lipoprotein" evidence="2">
    <location>
        <begin position="32"/>
        <end position="353"/>
    </location>
</feature>